<evidence type="ECO:0000256" key="3">
    <source>
        <dbReference type="ARBA" id="ARBA00022426"/>
    </source>
</evidence>
<keyword evidence="11 13" id="KW-0472">Membrane</keyword>
<evidence type="ECO:0000313" key="17">
    <source>
        <dbReference type="Proteomes" id="UP000503339"/>
    </source>
</evidence>
<dbReference type="PANTHER" id="PTHR40659:SF1">
    <property type="entry name" value="NICKEL_COBALT EFFLUX SYSTEM RCNA"/>
    <property type="match status" value="1"/>
</dbReference>
<dbReference type="GO" id="GO:0015099">
    <property type="term" value="F:nickel cation transmembrane transporter activity"/>
    <property type="evidence" value="ECO:0007669"/>
    <property type="project" value="UniProtKB-UniRule"/>
</dbReference>
<keyword evidence="10" id="KW-0921">Nickel transport</keyword>
<feature type="transmembrane region" description="Helical" evidence="13">
    <location>
        <begin position="312"/>
        <end position="334"/>
    </location>
</feature>
<keyword evidence="15" id="KW-0732">Signal</keyword>
<evidence type="ECO:0000256" key="14">
    <source>
        <dbReference type="SAM" id="MobiDB-lite"/>
    </source>
</evidence>
<dbReference type="KEGG" id="merd:EB233_10355"/>
<gene>
    <name evidence="16" type="ORF">EB233_10355</name>
</gene>
<feature type="transmembrane region" description="Helical" evidence="13">
    <location>
        <begin position="82"/>
        <end position="101"/>
    </location>
</feature>
<feature type="transmembrane region" description="Helical" evidence="13">
    <location>
        <begin position="122"/>
        <end position="147"/>
    </location>
</feature>
<keyword evidence="4 13" id="KW-0813">Transport</keyword>
<keyword evidence="8 13" id="KW-1133">Transmembrane helix</keyword>
<keyword evidence="12" id="KW-0170">Cobalt</keyword>
<dbReference type="EMBL" id="CP033361">
    <property type="protein sequence ID" value="QKC75889.1"/>
    <property type="molecule type" value="Genomic_DNA"/>
</dbReference>
<organism evidence="16 17">
    <name type="scientific">Mesorhizobium erdmanii</name>
    <dbReference type="NCBI Taxonomy" id="1777866"/>
    <lineage>
        <taxon>Bacteria</taxon>
        <taxon>Pseudomonadati</taxon>
        <taxon>Pseudomonadota</taxon>
        <taxon>Alphaproteobacteria</taxon>
        <taxon>Hyphomicrobiales</taxon>
        <taxon>Phyllobacteriaceae</taxon>
        <taxon>Mesorhizobium</taxon>
    </lineage>
</organism>
<keyword evidence="6" id="KW-0533">Nickel</keyword>
<name>A0A6M7UDH9_9HYPH</name>
<evidence type="ECO:0000313" key="16">
    <source>
        <dbReference type="EMBL" id="QKC75889.1"/>
    </source>
</evidence>
<dbReference type="GO" id="GO:0046583">
    <property type="term" value="F:monoatomic cation efflux transmembrane transporter activity"/>
    <property type="evidence" value="ECO:0007669"/>
    <property type="project" value="TreeGrafter"/>
</dbReference>
<evidence type="ECO:0000256" key="10">
    <source>
        <dbReference type="ARBA" id="ARBA00023112"/>
    </source>
</evidence>
<feature type="compositionally biased region" description="Basic residues" evidence="14">
    <location>
        <begin position="203"/>
        <end position="229"/>
    </location>
</feature>
<dbReference type="PANTHER" id="PTHR40659">
    <property type="entry name" value="NICKEL/COBALT EFFLUX SYSTEM RCNA"/>
    <property type="match status" value="1"/>
</dbReference>
<keyword evidence="7 13" id="KW-0812">Transmembrane</keyword>
<feature type="transmembrane region" description="Helical" evidence="13">
    <location>
        <begin position="340"/>
        <end position="367"/>
    </location>
</feature>
<feature type="region of interest" description="Disordered" evidence="14">
    <location>
        <begin position="200"/>
        <end position="236"/>
    </location>
</feature>
<dbReference type="Proteomes" id="UP000503339">
    <property type="component" value="Chromosome"/>
</dbReference>
<dbReference type="RefSeq" id="WP_064988966.1">
    <property type="nucleotide sequence ID" value="NZ_CP033361.1"/>
</dbReference>
<evidence type="ECO:0000256" key="13">
    <source>
        <dbReference type="RuleBase" id="RU362101"/>
    </source>
</evidence>
<sequence>MKPVTKPSLRLALGLLALTFAAMHFANAAHAQSSLGIGVNDGMAPTTGPFAHILMWINLRQQEFYRALAGAMKAMRQDGSKIWILIGLSFAYGIFHAAGPGHGKAVISSYMVANEVALRRGILLSFVSALLQGLTAIVVMLLAYFVLRGTTISMTDAAWFMEIMSFALVTLFGAWLLWRKLGPSILRLFGRAPAYSLSAAHAGHSHGGHSHAGHAHAGHSHAGHSHAAHGHSAPAHSHALRVHDDHDHVHDHSAHDHHDHGAHDHDHGAHDHAHHDHAHHDHGVGEVCETCGHSHAPDPALLSGDRFDWRTAWSAVAAVGIRPCSGALIVLSFALLNGLWLGGLLSVLAMSLGTAITVSALATLAVTAKNWAVYFAGDGRMGNRIHSIVEIGGAAFVFLFGLLLLSASLAGA</sequence>
<dbReference type="GO" id="GO:0032025">
    <property type="term" value="P:response to cobalt ion"/>
    <property type="evidence" value="ECO:0007669"/>
    <property type="project" value="TreeGrafter"/>
</dbReference>
<evidence type="ECO:0000256" key="11">
    <source>
        <dbReference type="ARBA" id="ARBA00023136"/>
    </source>
</evidence>
<evidence type="ECO:0000256" key="2">
    <source>
        <dbReference type="ARBA" id="ARBA00004651"/>
    </source>
</evidence>
<evidence type="ECO:0000256" key="5">
    <source>
        <dbReference type="ARBA" id="ARBA00022475"/>
    </source>
</evidence>
<feature type="transmembrane region" description="Helical" evidence="13">
    <location>
        <begin position="159"/>
        <end position="178"/>
    </location>
</feature>
<dbReference type="Pfam" id="PF03824">
    <property type="entry name" value="NicO"/>
    <property type="match status" value="2"/>
</dbReference>
<proteinExistence type="inferred from homology"/>
<feature type="chain" id="PRO_5026853498" description="Nickel/cobalt efflux system" evidence="15">
    <location>
        <begin position="32"/>
        <end position="412"/>
    </location>
</feature>
<keyword evidence="3" id="KW-0171">Cobalt transport</keyword>
<comment type="subcellular location">
    <subcellularLocation>
        <location evidence="2 13">Cell membrane</location>
        <topology evidence="2 13">Multi-pass membrane protein</topology>
    </subcellularLocation>
</comment>
<evidence type="ECO:0000256" key="15">
    <source>
        <dbReference type="SAM" id="SignalP"/>
    </source>
</evidence>
<dbReference type="GO" id="GO:0010045">
    <property type="term" value="P:response to nickel cation"/>
    <property type="evidence" value="ECO:0007669"/>
    <property type="project" value="TreeGrafter"/>
</dbReference>
<dbReference type="GO" id="GO:0006824">
    <property type="term" value="P:cobalt ion transport"/>
    <property type="evidence" value="ECO:0007669"/>
    <property type="project" value="UniProtKB-KW"/>
</dbReference>
<keyword evidence="17" id="KW-1185">Reference proteome</keyword>
<keyword evidence="5" id="KW-1003">Cell membrane</keyword>
<dbReference type="InterPro" id="IPR011541">
    <property type="entry name" value="Ni/Co_transpt_high_affinity"/>
</dbReference>
<keyword evidence="9" id="KW-0406">Ion transport</keyword>
<evidence type="ECO:0000256" key="7">
    <source>
        <dbReference type="ARBA" id="ARBA00022692"/>
    </source>
</evidence>
<protein>
    <recommendedName>
        <fullName evidence="13">Nickel/cobalt efflux system</fullName>
    </recommendedName>
</protein>
<evidence type="ECO:0000256" key="4">
    <source>
        <dbReference type="ARBA" id="ARBA00022448"/>
    </source>
</evidence>
<dbReference type="GO" id="GO:0005886">
    <property type="term" value="C:plasma membrane"/>
    <property type="evidence" value="ECO:0007669"/>
    <property type="project" value="UniProtKB-SubCell"/>
</dbReference>
<comment type="similarity">
    <text evidence="13">Belongs to the NiCoT transporter (TC 2.A.52) family.</text>
</comment>
<accession>A0A6M7UDH9</accession>
<feature type="signal peptide" evidence="15">
    <location>
        <begin position="1"/>
        <end position="31"/>
    </location>
</feature>
<evidence type="ECO:0000256" key="9">
    <source>
        <dbReference type="ARBA" id="ARBA00023065"/>
    </source>
</evidence>
<evidence type="ECO:0000256" key="1">
    <source>
        <dbReference type="ARBA" id="ARBA00002510"/>
    </source>
</evidence>
<comment type="function">
    <text evidence="1">Efflux system for nickel and cobalt.</text>
</comment>
<dbReference type="AlphaFoldDB" id="A0A6M7UDH9"/>
<feature type="transmembrane region" description="Helical" evidence="13">
    <location>
        <begin position="388"/>
        <end position="410"/>
    </location>
</feature>
<evidence type="ECO:0000256" key="8">
    <source>
        <dbReference type="ARBA" id="ARBA00022989"/>
    </source>
</evidence>
<feature type="region of interest" description="Disordered" evidence="14">
    <location>
        <begin position="248"/>
        <end position="282"/>
    </location>
</feature>
<evidence type="ECO:0000256" key="12">
    <source>
        <dbReference type="ARBA" id="ARBA00023285"/>
    </source>
</evidence>
<evidence type="ECO:0000256" key="6">
    <source>
        <dbReference type="ARBA" id="ARBA00022596"/>
    </source>
</evidence>
<reference evidence="16 17" key="1">
    <citation type="submission" date="2018-10" db="EMBL/GenBank/DDBJ databases">
        <authorList>
            <person name="Perry B.J."/>
            <person name="Sullivan J.T."/>
            <person name="Murphy R.J.T."/>
            <person name="Ramsay J.P."/>
            <person name="Ronson C.W."/>
        </authorList>
    </citation>
    <scope>NUCLEOTIDE SEQUENCE [LARGE SCALE GENOMIC DNA]</scope>
    <source>
        <strain evidence="16 17">NZP2014</strain>
    </source>
</reference>
<dbReference type="InterPro" id="IPR051224">
    <property type="entry name" value="NiCoT_RcnA"/>
</dbReference>